<name>A0A8K1FK67_PYTOL</name>
<sequence>MKVALLVASSAMVAQVHAHGYMSIPTPRSTDVFSDMTNTGACDRSQSGKVTEFKAGEEITVEWTRNNHLGGFIRYSMVPKGQDNKANFDKSTFFYTCRESNCTLKQCKDKWCGDDPGSKDYEIKCSSKVKLPDYLQAGDYVLQWTWHSAGSSYGNVGWNTGNYKTCADIRLTTSGTGTKPSCPTFVGGDRVTKMEGKSSDQCFYFDQNDLDSKEVKYGTGEEQGKEYYKYGKPKEIEKCGGGAAPAPAPAPATGANNTAPSAGGSQPSNGGSKPTPVATPVPATSSSPSRTPKPSSGGGRPSWSQKPSNGGWNQAPSDEDEDENPGKVQPPNGDEGDDEEEETERPRRKQNKWSEDN</sequence>
<evidence type="ECO:0000256" key="2">
    <source>
        <dbReference type="ARBA" id="ARBA00023008"/>
    </source>
</evidence>
<comment type="cofactor">
    <cofactor evidence="1">
        <name>Cu(2+)</name>
        <dbReference type="ChEBI" id="CHEBI:29036"/>
    </cofactor>
</comment>
<proteinExistence type="predicted"/>
<keyword evidence="4" id="KW-0732">Signal</keyword>
<comment type="caution">
    <text evidence="6">The sequence shown here is derived from an EMBL/GenBank/DDBJ whole genome shotgun (WGS) entry which is preliminary data.</text>
</comment>
<feature type="compositionally biased region" description="Low complexity" evidence="3">
    <location>
        <begin position="272"/>
        <end position="295"/>
    </location>
</feature>
<dbReference type="Proteomes" id="UP000794436">
    <property type="component" value="Unassembled WGS sequence"/>
</dbReference>
<keyword evidence="2" id="KW-0186">Copper</keyword>
<evidence type="ECO:0000313" key="6">
    <source>
        <dbReference type="EMBL" id="TMW61438.1"/>
    </source>
</evidence>
<keyword evidence="7" id="KW-1185">Reference proteome</keyword>
<dbReference type="OrthoDB" id="2342176at2759"/>
<evidence type="ECO:0000313" key="7">
    <source>
        <dbReference type="Proteomes" id="UP000794436"/>
    </source>
</evidence>
<accession>A0A8K1FK67</accession>
<evidence type="ECO:0000256" key="1">
    <source>
        <dbReference type="ARBA" id="ARBA00001973"/>
    </source>
</evidence>
<feature type="compositionally biased region" description="Acidic residues" evidence="3">
    <location>
        <begin position="334"/>
        <end position="343"/>
    </location>
</feature>
<feature type="compositionally biased region" description="Low complexity" evidence="3">
    <location>
        <begin position="251"/>
        <end position="265"/>
    </location>
</feature>
<dbReference type="EMBL" id="SPLM01000076">
    <property type="protein sequence ID" value="TMW61438.1"/>
    <property type="molecule type" value="Genomic_DNA"/>
</dbReference>
<protein>
    <recommendedName>
        <fullName evidence="5">Auxiliary Activity family 9 catalytic domain-containing protein</fullName>
    </recommendedName>
</protein>
<evidence type="ECO:0000256" key="3">
    <source>
        <dbReference type="SAM" id="MobiDB-lite"/>
    </source>
</evidence>
<organism evidence="6 7">
    <name type="scientific">Pythium oligandrum</name>
    <name type="common">Mycoparasitic fungus</name>
    <dbReference type="NCBI Taxonomy" id="41045"/>
    <lineage>
        <taxon>Eukaryota</taxon>
        <taxon>Sar</taxon>
        <taxon>Stramenopiles</taxon>
        <taxon>Oomycota</taxon>
        <taxon>Peronosporomycetes</taxon>
        <taxon>Pythiales</taxon>
        <taxon>Pythiaceae</taxon>
        <taxon>Pythium</taxon>
    </lineage>
</organism>
<dbReference type="AlphaFoldDB" id="A0A8K1FK67"/>
<feature type="domain" description="Auxiliary Activity family 9 catalytic" evidence="5">
    <location>
        <begin position="40"/>
        <end position="183"/>
    </location>
</feature>
<dbReference type="PANTHER" id="PTHR36575">
    <property type="entry name" value="BINDING PROTEIN, PUTATIVE (AFU_ORTHOLOGUE AFUA_1G14430)-RELATED"/>
    <property type="match status" value="1"/>
</dbReference>
<feature type="region of interest" description="Disordered" evidence="3">
    <location>
        <begin position="240"/>
        <end position="357"/>
    </location>
</feature>
<gene>
    <name evidence="6" type="ORF">Poli38472_012629</name>
</gene>
<reference evidence="6" key="1">
    <citation type="submission" date="2019-03" db="EMBL/GenBank/DDBJ databases">
        <title>Long read genome sequence of the mycoparasitic Pythium oligandrum ATCC 38472 isolated from sugarbeet rhizosphere.</title>
        <authorList>
            <person name="Gaulin E."/>
        </authorList>
    </citation>
    <scope>NUCLEOTIDE SEQUENCE</scope>
    <source>
        <strain evidence="6">ATCC 38472_TT</strain>
    </source>
</reference>
<dbReference type="Gene3D" id="2.70.50.70">
    <property type="match status" value="1"/>
</dbReference>
<feature type="compositionally biased region" description="Polar residues" evidence="3">
    <location>
        <begin position="303"/>
        <end position="316"/>
    </location>
</feature>
<dbReference type="InterPro" id="IPR052282">
    <property type="entry name" value="Starch-active_LPMO"/>
</dbReference>
<feature type="signal peptide" evidence="4">
    <location>
        <begin position="1"/>
        <end position="18"/>
    </location>
</feature>
<dbReference type="Pfam" id="PF03443">
    <property type="entry name" value="AA9"/>
    <property type="match status" value="1"/>
</dbReference>
<evidence type="ECO:0000256" key="4">
    <source>
        <dbReference type="SAM" id="SignalP"/>
    </source>
</evidence>
<evidence type="ECO:0000259" key="5">
    <source>
        <dbReference type="Pfam" id="PF03443"/>
    </source>
</evidence>
<dbReference type="InterPro" id="IPR005103">
    <property type="entry name" value="AA9_LPMO"/>
</dbReference>
<dbReference type="PANTHER" id="PTHR36575:SF2">
    <property type="entry name" value="CHITIN-BINDING TYPE-4 DOMAIN-CONTAINING PROTEIN-RELATED"/>
    <property type="match status" value="1"/>
</dbReference>
<feature type="chain" id="PRO_5035463581" description="Auxiliary Activity family 9 catalytic domain-containing protein" evidence="4">
    <location>
        <begin position="19"/>
        <end position="357"/>
    </location>
</feature>